<feature type="domain" description="Tyrosinase copper-binding" evidence="3">
    <location>
        <begin position="92"/>
        <end position="109"/>
    </location>
</feature>
<dbReference type="PANTHER" id="PTHR11474:SF76">
    <property type="entry name" value="SHKT DOMAIN-CONTAINING PROTEIN"/>
    <property type="match status" value="1"/>
</dbReference>
<keyword evidence="6" id="KW-1185">Reference proteome</keyword>
<dbReference type="GO" id="GO:0004497">
    <property type="term" value="F:monooxygenase activity"/>
    <property type="evidence" value="ECO:0007669"/>
    <property type="project" value="UniProtKB-KW"/>
</dbReference>
<proteinExistence type="predicted"/>
<evidence type="ECO:0000256" key="1">
    <source>
        <dbReference type="ARBA" id="ARBA00022723"/>
    </source>
</evidence>
<evidence type="ECO:0000259" key="3">
    <source>
        <dbReference type="PROSITE" id="PS00497"/>
    </source>
</evidence>
<dbReference type="PROSITE" id="PS00498">
    <property type="entry name" value="TYROSINASE_2"/>
    <property type="match status" value="1"/>
</dbReference>
<keyword evidence="2" id="KW-0186">Copper</keyword>
<evidence type="ECO:0000313" key="5">
    <source>
        <dbReference type="EMBL" id="TFF25366.1"/>
    </source>
</evidence>
<keyword evidence="5" id="KW-0503">Monooxygenase</keyword>
<evidence type="ECO:0000256" key="2">
    <source>
        <dbReference type="ARBA" id="ARBA00023008"/>
    </source>
</evidence>
<protein>
    <submittedName>
        <fullName evidence="5">Monooxygenase</fullName>
    </submittedName>
</protein>
<dbReference type="InterPro" id="IPR006311">
    <property type="entry name" value="TAT_signal"/>
</dbReference>
<dbReference type="PRINTS" id="PR00092">
    <property type="entry name" value="TYROSINASE"/>
</dbReference>
<dbReference type="RefSeq" id="WP_134761535.1">
    <property type="nucleotide sequence ID" value="NZ_SOZD01000002.1"/>
</dbReference>
<dbReference type="EMBL" id="SOZD01000002">
    <property type="protein sequence ID" value="TFF25366.1"/>
    <property type="molecule type" value="Genomic_DNA"/>
</dbReference>
<dbReference type="OrthoDB" id="2874181at2"/>
<dbReference type="Gene3D" id="1.10.1280.10">
    <property type="entry name" value="Di-copper center containing domain from catechol oxidase"/>
    <property type="match status" value="1"/>
</dbReference>
<organism evidence="5 6">
    <name type="scientific">Jiella endophytica</name>
    <dbReference type="NCBI Taxonomy" id="2558362"/>
    <lineage>
        <taxon>Bacteria</taxon>
        <taxon>Pseudomonadati</taxon>
        <taxon>Pseudomonadota</taxon>
        <taxon>Alphaproteobacteria</taxon>
        <taxon>Hyphomicrobiales</taxon>
        <taxon>Aurantimonadaceae</taxon>
        <taxon>Jiella</taxon>
    </lineage>
</organism>
<dbReference type="PANTHER" id="PTHR11474">
    <property type="entry name" value="TYROSINASE FAMILY MEMBER"/>
    <property type="match status" value="1"/>
</dbReference>
<dbReference type="Pfam" id="PF00264">
    <property type="entry name" value="Tyrosinase"/>
    <property type="match status" value="1"/>
</dbReference>
<dbReference type="SUPFAM" id="SSF48056">
    <property type="entry name" value="Di-copper centre-containing domain"/>
    <property type="match status" value="1"/>
</dbReference>
<dbReference type="InterPro" id="IPR050316">
    <property type="entry name" value="Tyrosinase/Hemocyanin"/>
</dbReference>
<reference evidence="5 6" key="1">
    <citation type="submission" date="2019-03" db="EMBL/GenBank/DDBJ databases">
        <title>Jiella endophytica sp. nov., a novel endophytic bacterium isolated from root of Ficus microcarpa Linn. f.</title>
        <authorList>
            <person name="Tuo L."/>
        </authorList>
    </citation>
    <scope>NUCLEOTIDE SEQUENCE [LARGE SCALE GENOMIC DNA]</scope>
    <source>
        <strain evidence="5 6">CBS5Q-3</strain>
    </source>
</reference>
<evidence type="ECO:0000313" key="6">
    <source>
        <dbReference type="Proteomes" id="UP000298179"/>
    </source>
</evidence>
<name>A0A4Y8RPT3_9HYPH</name>
<comment type="caution">
    <text evidence="5">The sequence shown here is derived from an EMBL/GenBank/DDBJ whole genome shotgun (WGS) entry which is preliminary data.</text>
</comment>
<gene>
    <name evidence="5" type="ORF">E3C22_08380</name>
</gene>
<dbReference type="GO" id="GO:0046872">
    <property type="term" value="F:metal ion binding"/>
    <property type="evidence" value="ECO:0007669"/>
    <property type="project" value="UniProtKB-KW"/>
</dbReference>
<dbReference type="InterPro" id="IPR008922">
    <property type="entry name" value="Di-copper_centre_dom_sf"/>
</dbReference>
<dbReference type="AlphaFoldDB" id="A0A4Y8RPT3"/>
<feature type="domain" description="Tyrosinase copper-binding" evidence="4">
    <location>
        <begin position="240"/>
        <end position="251"/>
    </location>
</feature>
<dbReference type="Proteomes" id="UP000298179">
    <property type="component" value="Unassembled WGS sequence"/>
</dbReference>
<accession>A0A4Y8RPT3</accession>
<sequence>MAMSRRAVLVRGGVIGAGILSGGVSALEAIAAQNSPPVRRSLEGLAWNDPIVATYRDAVGIMKQKPANDPFNWVQMANIHGNLDTGFRYCPHGDWYFLPWHRGFTVMYERVVRALTGNAEFAMPYWDWTTNPRMPEVFLPKKTPDGKPNWLYVDEEGMRRTWPANQPMPKNIVGASVLKRILRARSFETFGTSRNPQQNSLDPQWVTAGGGVQGTLEATPHNNVHNNIGGWMPSPASPRDPIFFMHHGNIDRIWAVWNQNHKNSSNRLWTGMTFAENFINPDGSYWSPKVSDLLNPEALGYSYGLSPAVAAASTETTLALDDQLSSVLAATPSQQGSAGVEVASVANAVAAAPGKPLVLSVSVPEAMVQGAAAPARVPDAAASANDAINGAAPAPTPPRPTGGSSMQALAILRDVAVTDPSQTAVEIYIGDTPITPQTSTDDPRYVGTFALLDHGEAGHGGHAGHGGRALPSILLDITDPLAAVYGSGAQAPGSITLQVVPVAANAAMGGAGTVTPQRVEIVFVPA</sequence>
<dbReference type="PROSITE" id="PS00497">
    <property type="entry name" value="TYROSINASE_1"/>
    <property type="match status" value="1"/>
</dbReference>
<keyword evidence="5" id="KW-0560">Oxidoreductase</keyword>
<evidence type="ECO:0000259" key="4">
    <source>
        <dbReference type="PROSITE" id="PS00498"/>
    </source>
</evidence>
<keyword evidence="1" id="KW-0479">Metal-binding</keyword>
<dbReference type="InterPro" id="IPR002227">
    <property type="entry name" value="Tyrosinase_Cu-bd"/>
</dbReference>
<dbReference type="PROSITE" id="PS51318">
    <property type="entry name" value="TAT"/>
    <property type="match status" value="1"/>
</dbReference>